<dbReference type="InterPro" id="IPR051051">
    <property type="entry name" value="E3_ubiq-ligase_TRIM/RNF"/>
</dbReference>
<evidence type="ECO:0000259" key="4">
    <source>
        <dbReference type="Pfam" id="PF00643"/>
    </source>
</evidence>
<dbReference type="Pfam" id="PF00643">
    <property type="entry name" value="zf-B_box"/>
    <property type="match status" value="1"/>
</dbReference>
<dbReference type="GO" id="GO:0008270">
    <property type="term" value="F:zinc ion binding"/>
    <property type="evidence" value="ECO:0007669"/>
    <property type="project" value="UniProtKB-KW"/>
</dbReference>
<keyword evidence="3" id="KW-0862">Zinc</keyword>
<dbReference type="Proteomes" id="UP000557196">
    <property type="component" value="Unassembled WGS sequence"/>
</dbReference>
<dbReference type="AlphaFoldDB" id="A0A7K8H5J2"/>
<dbReference type="PANTHER" id="PTHR25465:SF77">
    <property type="entry name" value="E3 UBIQUITIN_ISG15 LIGASE TRIM25"/>
    <property type="match status" value="1"/>
</dbReference>
<reference evidence="5 6" key="1">
    <citation type="submission" date="2019-09" db="EMBL/GenBank/DDBJ databases">
        <title>Bird 10,000 Genomes (B10K) Project - Family phase.</title>
        <authorList>
            <person name="Zhang G."/>
        </authorList>
    </citation>
    <scope>NUCLEOTIDE SEQUENCE [LARGE SCALE GENOMIC DNA]</scope>
    <source>
        <strain evidence="5">B10K-DU-029-36</strain>
        <tissue evidence="5">Muscle</tissue>
    </source>
</reference>
<dbReference type="EMBL" id="VZTH01000072">
    <property type="protein sequence ID" value="NXC51540.1"/>
    <property type="molecule type" value="Genomic_DNA"/>
</dbReference>
<keyword evidence="1" id="KW-0479">Metal-binding</keyword>
<gene>
    <name evidence="5" type="primary">Trim29_0</name>
    <name evidence="5" type="ORF">ALERUF_R11856</name>
</gene>
<sequence length="105" mass="11622">ILCDSCLEELQPVVKTCLSCEASLCQAHPSKHNSKNVQKNHMLGNGPTSPCNAQALAERRCSKHGKLLECFCEKDWDCICILCSVLSYKDHNIISLEEAFGEAQL</sequence>
<evidence type="ECO:0000313" key="5">
    <source>
        <dbReference type="EMBL" id="NXC51540.1"/>
    </source>
</evidence>
<accession>A0A7K8H5J2</accession>
<organism evidence="5 6">
    <name type="scientific">Aleadryas rufinucha</name>
    <name type="common">rufous-naped whistler</name>
    <dbReference type="NCBI Taxonomy" id="461220"/>
    <lineage>
        <taxon>Eukaryota</taxon>
        <taxon>Metazoa</taxon>
        <taxon>Chordata</taxon>
        <taxon>Craniata</taxon>
        <taxon>Vertebrata</taxon>
        <taxon>Euteleostomi</taxon>
        <taxon>Archelosauria</taxon>
        <taxon>Archosauria</taxon>
        <taxon>Dinosauria</taxon>
        <taxon>Saurischia</taxon>
        <taxon>Theropoda</taxon>
        <taxon>Coelurosauria</taxon>
        <taxon>Aves</taxon>
        <taxon>Neognathae</taxon>
        <taxon>Neoaves</taxon>
        <taxon>Telluraves</taxon>
        <taxon>Australaves</taxon>
        <taxon>Passeriformes</taxon>
        <taxon>Corvoidea</taxon>
        <taxon>Pachycephalidae</taxon>
        <taxon>Aleadryas</taxon>
    </lineage>
</organism>
<proteinExistence type="predicted"/>
<keyword evidence="6" id="KW-1185">Reference proteome</keyword>
<dbReference type="Gene3D" id="4.10.830.40">
    <property type="match status" value="1"/>
</dbReference>
<dbReference type="InterPro" id="IPR000315">
    <property type="entry name" value="Znf_B-box"/>
</dbReference>
<dbReference type="Gene3D" id="3.30.160.60">
    <property type="entry name" value="Classic Zinc Finger"/>
    <property type="match status" value="1"/>
</dbReference>
<protein>
    <submittedName>
        <fullName evidence="5">TRI29 protein</fullName>
    </submittedName>
</protein>
<name>A0A7K8H5J2_9CORV</name>
<feature type="non-terminal residue" evidence="5">
    <location>
        <position position="105"/>
    </location>
</feature>
<comment type="caution">
    <text evidence="5">The sequence shown here is derived from an EMBL/GenBank/DDBJ whole genome shotgun (WGS) entry which is preliminary data.</text>
</comment>
<feature type="non-terminal residue" evidence="5">
    <location>
        <position position="1"/>
    </location>
</feature>
<evidence type="ECO:0000256" key="2">
    <source>
        <dbReference type="ARBA" id="ARBA00022771"/>
    </source>
</evidence>
<evidence type="ECO:0000313" key="6">
    <source>
        <dbReference type="Proteomes" id="UP000557196"/>
    </source>
</evidence>
<dbReference type="PANTHER" id="PTHR25465">
    <property type="entry name" value="B-BOX DOMAIN CONTAINING"/>
    <property type="match status" value="1"/>
</dbReference>
<evidence type="ECO:0000256" key="1">
    <source>
        <dbReference type="ARBA" id="ARBA00022723"/>
    </source>
</evidence>
<keyword evidence="2" id="KW-0863">Zinc-finger</keyword>
<dbReference type="SUPFAM" id="SSF57845">
    <property type="entry name" value="B-box zinc-binding domain"/>
    <property type="match status" value="1"/>
</dbReference>
<feature type="domain" description="B box-type" evidence="4">
    <location>
        <begin position="58"/>
        <end position="96"/>
    </location>
</feature>
<evidence type="ECO:0000256" key="3">
    <source>
        <dbReference type="ARBA" id="ARBA00022833"/>
    </source>
</evidence>